<organism evidence="2 3">
    <name type="scientific">Calocera cornea HHB12733</name>
    <dbReference type="NCBI Taxonomy" id="1353952"/>
    <lineage>
        <taxon>Eukaryota</taxon>
        <taxon>Fungi</taxon>
        <taxon>Dikarya</taxon>
        <taxon>Basidiomycota</taxon>
        <taxon>Agaricomycotina</taxon>
        <taxon>Dacrymycetes</taxon>
        <taxon>Dacrymycetales</taxon>
        <taxon>Dacrymycetaceae</taxon>
        <taxon>Calocera</taxon>
    </lineage>
</organism>
<keyword evidence="3" id="KW-1185">Reference proteome</keyword>
<evidence type="ECO:0000313" key="2">
    <source>
        <dbReference type="EMBL" id="KZT57343.1"/>
    </source>
</evidence>
<proteinExistence type="predicted"/>
<dbReference type="Proteomes" id="UP000076842">
    <property type="component" value="Unassembled WGS sequence"/>
</dbReference>
<dbReference type="AlphaFoldDB" id="A0A165FXP5"/>
<evidence type="ECO:0000313" key="3">
    <source>
        <dbReference type="Proteomes" id="UP000076842"/>
    </source>
</evidence>
<reference evidence="2 3" key="1">
    <citation type="journal article" date="2016" name="Mol. Biol. Evol.">
        <title>Comparative Genomics of Early-Diverging Mushroom-Forming Fungi Provides Insights into the Origins of Lignocellulose Decay Capabilities.</title>
        <authorList>
            <person name="Nagy L.G."/>
            <person name="Riley R."/>
            <person name="Tritt A."/>
            <person name="Adam C."/>
            <person name="Daum C."/>
            <person name="Floudas D."/>
            <person name="Sun H."/>
            <person name="Yadav J.S."/>
            <person name="Pangilinan J."/>
            <person name="Larsson K.H."/>
            <person name="Matsuura K."/>
            <person name="Barry K."/>
            <person name="Labutti K."/>
            <person name="Kuo R."/>
            <person name="Ohm R.A."/>
            <person name="Bhattacharya S.S."/>
            <person name="Shirouzu T."/>
            <person name="Yoshinaga Y."/>
            <person name="Martin F.M."/>
            <person name="Grigoriev I.V."/>
            <person name="Hibbett D.S."/>
        </authorList>
    </citation>
    <scope>NUCLEOTIDE SEQUENCE [LARGE SCALE GENOMIC DNA]</scope>
    <source>
        <strain evidence="2 3">HHB12733</strain>
    </source>
</reference>
<sequence>MIPSEQALSELRTLSKSKWEAKADWVKSWATSMPGIVDRLLDLLYAEKMLPRRGSEQDVCGMDIEKGAQQMETLATVLNPVLQLWYYAGLGSTLPETVIVQVERFVRIAQFLDEADQYPVLHGEKTYSVLSSISNVDFPSMPDDIGPREGILGILMDVDEHTMETAWSLVDQSATAMMIGEWTGRLQTIFLQHALYSRDLTWWFALRPAGNILVAEYMPRTMYHYAFGLAPWLWSIAPVNVRERFKPNKWWEATSSYRTSYIQECLYIAFGIELIDAVMPNGKWFKDDDPRAMWWYVNSRCDVWITDLISDIPELTIPIPADLLPVQLLPKRVLGRCLSDVRGLQPRRANHLITKYWNGQFEFLHDRFEKSANEDAVRRYSKSIGSLFASFRVDALMSCSSEVFAKAVELINGLYMFAELCPAVSSGLPDVSLIPPSLLQPHVQRLDSAYVTRLEEMKREIAASKTRLELNGSVGEHASQQFYGPVTTFASGNRPSVDQPDSMRMDDYVMHEVDEDGGLPSLSLGTVDNEIAVDGGGWPTTSRHELAVSNSADEIDKDDAEPAQNAATQKAPTKADHRLSVRTIIIDADVKHDCDYLVPLVTVNLISVLNDPRRQLHSFFSTGPFDSTMIVFQFLKDAFKIDHDPPLSQSERQAHESAARKRKREASQADMVALKKQKTE</sequence>
<protein>
    <submittedName>
        <fullName evidence="2">Uncharacterized protein</fullName>
    </submittedName>
</protein>
<dbReference type="EMBL" id="KV423965">
    <property type="protein sequence ID" value="KZT57343.1"/>
    <property type="molecule type" value="Genomic_DNA"/>
</dbReference>
<dbReference type="InParanoid" id="A0A165FXP5"/>
<name>A0A165FXP5_9BASI</name>
<feature type="region of interest" description="Disordered" evidence="1">
    <location>
        <begin position="643"/>
        <end position="680"/>
    </location>
</feature>
<gene>
    <name evidence="2" type="ORF">CALCODRAFT_508900</name>
</gene>
<feature type="region of interest" description="Disordered" evidence="1">
    <location>
        <begin position="553"/>
        <end position="574"/>
    </location>
</feature>
<evidence type="ECO:0000256" key="1">
    <source>
        <dbReference type="SAM" id="MobiDB-lite"/>
    </source>
</evidence>
<accession>A0A165FXP5</accession>